<keyword evidence="1" id="KW-0645">Protease</keyword>
<evidence type="ECO:0000256" key="8">
    <source>
        <dbReference type="SAM" id="MobiDB-lite"/>
    </source>
</evidence>
<evidence type="ECO:0000313" key="10">
    <source>
        <dbReference type="EMBL" id="MBZ5709785.1"/>
    </source>
</evidence>
<dbReference type="Pfam" id="PF03411">
    <property type="entry name" value="Peptidase_M74"/>
    <property type="match status" value="1"/>
</dbReference>
<keyword evidence="7" id="KW-0482">Metalloprotease</keyword>
<keyword evidence="3" id="KW-0732">Signal</keyword>
<gene>
    <name evidence="10" type="ORF">K7C98_11015</name>
</gene>
<dbReference type="InterPro" id="IPR009045">
    <property type="entry name" value="Zn_M74/Hedgehog-like"/>
</dbReference>
<dbReference type="Gene3D" id="3.10.350.10">
    <property type="entry name" value="LysM domain"/>
    <property type="match status" value="1"/>
</dbReference>
<evidence type="ECO:0000256" key="4">
    <source>
        <dbReference type="ARBA" id="ARBA00022764"/>
    </source>
</evidence>
<protein>
    <submittedName>
        <fullName evidence="10">Penicillin-insensitive murein endopeptidase</fullName>
    </submittedName>
</protein>
<feature type="compositionally biased region" description="Basic residues" evidence="8">
    <location>
        <begin position="47"/>
        <end position="61"/>
    </location>
</feature>
<keyword evidence="11" id="KW-1185">Reference proteome</keyword>
<dbReference type="SUPFAM" id="SSF54106">
    <property type="entry name" value="LysM domain"/>
    <property type="match status" value="1"/>
</dbReference>
<comment type="caution">
    <text evidence="10">The sequence shown here is derived from an EMBL/GenBank/DDBJ whole genome shotgun (WGS) entry which is preliminary data.</text>
</comment>
<dbReference type="InterPro" id="IPR036779">
    <property type="entry name" value="LysM_dom_sf"/>
</dbReference>
<evidence type="ECO:0000256" key="7">
    <source>
        <dbReference type="ARBA" id="ARBA00023049"/>
    </source>
</evidence>
<dbReference type="RefSeq" id="WP_224191550.1">
    <property type="nucleotide sequence ID" value="NZ_JAIRAU010000008.1"/>
</dbReference>
<evidence type="ECO:0000256" key="1">
    <source>
        <dbReference type="ARBA" id="ARBA00022670"/>
    </source>
</evidence>
<feature type="region of interest" description="Disordered" evidence="8">
    <location>
        <begin position="42"/>
        <end position="154"/>
    </location>
</feature>
<keyword evidence="6" id="KW-0862">Zinc</keyword>
<keyword evidence="2" id="KW-0479">Metal-binding</keyword>
<dbReference type="Proteomes" id="UP001139031">
    <property type="component" value="Unassembled WGS sequence"/>
</dbReference>
<accession>A0ABS7TNJ0</accession>
<sequence>MTLASSARPPRPAFAPRWSAWWVLLVVLCGGLATPLVREAAAAGTSAKKKSGSSKGKKKPTSKNSAASKPAAVKPVQRDVWGPSSVPDGEFADTDTDGEGDLDDESAADTDDPTSELEAIERELLSQPAGPEPEIVYAEGPPPPPPPPVKPKSLKHELIPGETLEDVARRYQVALGDLEKWNAIKAGAPIPRQKKDLRVITTHSPPPREKLEHIVKRGDTWDSIAAGFGVEVAKLRQQNPRLGDKFKLDPKKKLKVVCWKDLDLSPLAELGTKLAQIRVRAGGISIGKPNRGKLVRGVELPDRPDLYVKRKPDEAYGSTHTVMQTLAAITRFRHESRFKGQVVIGGMSRPRGGRFRPHKSHQSGRDVDIRLPLLRTSEGKKHTTSADVDWKATWELMRAFLDTGEVEYIFLEYNLQKRIYKAARESGVSREQLDAWLEWPVKVKKRSNKRVVIRHVEGHTTHMHVRIRCGAQEKHCYSSR</sequence>
<reference evidence="10" key="1">
    <citation type="submission" date="2021-08" db="EMBL/GenBank/DDBJ databases">
        <authorList>
            <person name="Stevens D.C."/>
        </authorList>
    </citation>
    <scope>NUCLEOTIDE SEQUENCE</scope>
    <source>
        <strain evidence="10">DSM 53165</strain>
    </source>
</reference>
<organism evidence="10 11">
    <name type="scientific">Nannocystis pusilla</name>
    <dbReference type="NCBI Taxonomy" id="889268"/>
    <lineage>
        <taxon>Bacteria</taxon>
        <taxon>Pseudomonadati</taxon>
        <taxon>Myxococcota</taxon>
        <taxon>Polyangia</taxon>
        <taxon>Nannocystales</taxon>
        <taxon>Nannocystaceae</taxon>
        <taxon>Nannocystis</taxon>
    </lineage>
</organism>
<dbReference type="InterPro" id="IPR018392">
    <property type="entry name" value="LysM"/>
</dbReference>
<evidence type="ECO:0000259" key="9">
    <source>
        <dbReference type="PROSITE" id="PS51782"/>
    </source>
</evidence>
<keyword evidence="4" id="KW-0574">Periplasm</keyword>
<evidence type="ECO:0000256" key="2">
    <source>
        <dbReference type="ARBA" id="ARBA00022723"/>
    </source>
</evidence>
<feature type="compositionally biased region" description="Pro residues" evidence="8">
    <location>
        <begin position="140"/>
        <end position="150"/>
    </location>
</feature>
<feature type="domain" description="LysM" evidence="9">
    <location>
        <begin position="211"/>
        <end position="256"/>
    </location>
</feature>
<evidence type="ECO:0000256" key="6">
    <source>
        <dbReference type="ARBA" id="ARBA00022833"/>
    </source>
</evidence>
<dbReference type="Pfam" id="PF01476">
    <property type="entry name" value="LysM"/>
    <property type="match status" value="2"/>
</dbReference>
<evidence type="ECO:0000256" key="3">
    <source>
        <dbReference type="ARBA" id="ARBA00022729"/>
    </source>
</evidence>
<dbReference type="InterPro" id="IPR005073">
    <property type="entry name" value="Peptidase_M74"/>
</dbReference>
<evidence type="ECO:0000256" key="5">
    <source>
        <dbReference type="ARBA" id="ARBA00022801"/>
    </source>
</evidence>
<dbReference type="SMART" id="SM00257">
    <property type="entry name" value="LysM"/>
    <property type="match status" value="2"/>
</dbReference>
<dbReference type="Gene3D" id="3.30.1380.10">
    <property type="match status" value="1"/>
</dbReference>
<evidence type="ECO:0000313" key="11">
    <source>
        <dbReference type="Proteomes" id="UP001139031"/>
    </source>
</evidence>
<name>A0ABS7TNJ0_9BACT</name>
<dbReference type="SUPFAM" id="SSF55166">
    <property type="entry name" value="Hedgehog/DD-peptidase"/>
    <property type="match status" value="1"/>
</dbReference>
<dbReference type="EMBL" id="JAIRAU010000008">
    <property type="protein sequence ID" value="MBZ5709785.1"/>
    <property type="molecule type" value="Genomic_DNA"/>
</dbReference>
<dbReference type="PROSITE" id="PS51782">
    <property type="entry name" value="LYSM"/>
    <property type="match status" value="1"/>
</dbReference>
<dbReference type="CDD" id="cd00118">
    <property type="entry name" value="LysM"/>
    <property type="match status" value="2"/>
</dbReference>
<proteinExistence type="predicted"/>
<feature type="compositionally biased region" description="Acidic residues" evidence="8">
    <location>
        <begin position="90"/>
        <end position="115"/>
    </location>
</feature>
<keyword evidence="5" id="KW-0378">Hydrolase</keyword>